<proteinExistence type="predicted"/>
<dbReference type="Proteomes" id="UP000596742">
    <property type="component" value="Unassembled WGS sequence"/>
</dbReference>
<feature type="region of interest" description="Disordered" evidence="1">
    <location>
        <begin position="152"/>
        <end position="200"/>
    </location>
</feature>
<evidence type="ECO:0000256" key="1">
    <source>
        <dbReference type="SAM" id="MobiDB-lite"/>
    </source>
</evidence>
<evidence type="ECO:0008006" key="4">
    <source>
        <dbReference type="Google" id="ProtNLM"/>
    </source>
</evidence>
<sequence length="200" mass="23276">MAASLPIFPSFPVHENNAEIRWRKWISRLENLFIGLNIKDSKRQRALLLHYAGEDVNEVFDTLDNTGEDFAAAKHKLTAYFAPKKNTEYEIYKFRQAKQTSDETIDSFHTRLRQLAVNCCHSTRLRRKALREDTTLEGLISSARALELSEKQATEIEQSDKQSANAVRKGVGKRRNGPRFLQTQTDHKRKEKDYLQKLRR</sequence>
<name>A0A8B6HRJ0_MYTGA</name>
<dbReference type="OrthoDB" id="10068383at2759"/>
<evidence type="ECO:0000313" key="3">
    <source>
        <dbReference type="Proteomes" id="UP000596742"/>
    </source>
</evidence>
<reference evidence="2" key="1">
    <citation type="submission" date="2018-11" db="EMBL/GenBank/DDBJ databases">
        <authorList>
            <person name="Alioto T."/>
            <person name="Alioto T."/>
        </authorList>
    </citation>
    <scope>NUCLEOTIDE SEQUENCE</scope>
</reference>
<comment type="caution">
    <text evidence="2">The sequence shown here is derived from an EMBL/GenBank/DDBJ whole genome shotgun (WGS) entry which is preliminary data.</text>
</comment>
<protein>
    <recommendedName>
        <fullName evidence="4">Retrotransposon gag domain-containing protein</fullName>
    </recommendedName>
</protein>
<dbReference type="EMBL" id="UYJE01010500">
    <property type="protein sequence ID" value="VDI83722.1"/>
    <property type="molecule type" value="Genomic_DNA"/>
</dbReference>
<keyword evidence="3" id="KW-1185">Reference proteome</keyword>
<feature type="compositionally biased region" description="Basic and acidic residues" evidence="1">
    <location>
        <begin position="185"/>
        <end position="200"/>
    </location>
</feature>
<dbReference type="PANTHER" id="PTHR33198:SF20">
    <property type="entry name" value="RETROTRANSPOSON GAG DOMAIN-CONTAINING PROTEIN"/>
    <property type="match status" value="1"/>
</dbReference>
<accession>A0A8B6HRJ0</accession>
<gene>
    <name evidence="2" type="ORF">MGAL_10B078839</name>
</gene>
<organism evidence="2 3">
    <name type="scientific">Mytilus galloprovincialis</name>
    <name type="common">Mediterranean mussel</name>
    <dbReference type="NCBI Taxonomy" id="29158"/>
    <lineage>
        <taxon>Eukaryota</taxon>
        <taxon>Metazoa</taxon>
        <taxon>Spiralia</taxon>
        <taxon>Lophotrochozoa</taxon>
        <taxon>Mollusca</taxon>
        <taxon>Bivalvia</taxon>
        <taxon>Autobranchia</taxon>
        <taxon>Pteriomorphia</taxon>
        <taxon>Mytilida</taxon>
        <taxon>Mytiloidea</taxon>
        <taxon>Mytilidae</taxon>
        <taxon>Mytilinae</taxon>
        <taxon>Mytilus</taxon>
    </lineage>
</organism>
<dbReference type="PANTHER" id="PTHR33198">
    <property type="entry name" value="ANK_REP_REGION DOMAIN-CONTAINING PROTEIN-RELATED"/>
    <property type="match status" value="1"/>
</dbReference>
<dbReference type="AlphaFoldDB" id="A0A8B6HRJ0"/>
<evidence type="ECO:0000313" key="2">
    <source>
        <dbReference type="EMBL" id="VDI83722.1"/>
    </source>
</evidence>